<proteinExistence type="predicted"/>
<keyword evidence="2" id="KW-1185">Reference proteome</keyword>
<dbReference type="STRING" id="1508404.JMA_34890"/>
<dbReference type="AlphaFoldDB" id="A0A0B5ARX0"/>
<dbReference type="KEGG" id="jeo:JMA_34890"/>
<dbReference type="HOGENOM" id="CLU_3153777_0_0_9"/>
<protein>
    <submittedName>
        <fullName evidence="1">Uncharacterized protein</fullName>
    </submittedName>
</protein>
<name>A0A0B5ARX0_9BACL</name>
<dbReference type="BioCyc" id="JESP1508404:G14D9-12770-MONOMER"/>
<dbReference type="Proteomes" id="UP000031449">
    <property type="component" value="Chromosome"/>
</dbReference>
<reference evidence="1 2" key="1">
    <citation type="submission" date="2014-08" db="EMBL/GenBank/DDBJ databases">
        <title>Complete genome of a marine bacteria Jeotgalibacillus malaysiensis.</title>
        <authorList>
            <person name="Yaakop A.S."/>
            <person name="Chan K.-G."/>
            <person name="Goh K.M."/>
        </authorList>
    </citation>
    <scope>NUCLEOTIDE SEQUENCE [LARGE SCALE GENOMIC DNA]</scope>
    <source>
        <strain evidence="1 2">D5</strain>
    </source>
</reference>
<dbReference type="EMBL" id="CP009416">
    <property type="protein sequence ID" value="AJD92806.1"/>
    <property type="molecule type" value="Genomic_DNA"/>
</dbReference>
<evidence type="ECO:0000313" key="2">
    <source>
        <dbReference type="Proteomes" id="UP000031449"/>
    </source>
</evidence>
<accession>A0A0B5ARX0</accession>
<evidence type="ECO:0000313" key="1">
    <source>
        <dbReference type="EMBL" id="AJD92806.1"/>
    </source>
</evidence>
<organism evidence="1 2">
    <name type="scientific">Jeotgalibacillus malaysiensis</name>
    <dbReference type="NCBI Taxonomy" id="1508404"/>
    <lineage>
        <taxon>Bacteria</taxon>
        <taxon>Bacillati</taxon>
        <taxon>Bacillota</taxon>
        <taxon>Bacilli</taxon>
        <taxon>Bacillales</taxon>
        <taxon>Caryophanaceae</taxon>
        <taxon>Jeotgalibacillus</taxon>
    </lineage>
</organism>
<gene>
    <name evidence="1" type="ORF">JMA_34890</name>
</gene>
<sequence length="48" mass="5254">MRDGLRQIPGCIATIRAKTETIQPEIATNSKTDPSHSLYALEKKALVS</sequence>